<keyword evidence="4" id="KW-0808">Transferase</keyword>
<dbReference type="GO" id="GO:0031123">
    <property type="term" value="P:RNA 3'-end processing"/>
    <property type="evidence" value="ECO:0007669"/>
    <property type="project" value="TreeGrafter"/>
</dbReference>
<evidence type="ECO:0000256" key="3">
    <source>
        <dbReference type="ARBA" id="ARBA00012388"/>
    </source>
</evidence>
<dbReference type="InterPro" id="IPR043519">
    <property type="entry name" value="NT_sf"/>
</dbReference>
<feature type="compositionally biased region" description="Basic and acidic residues" evidence="7">
    <location>
        <begin position="573"/>
        <end position="591"/>
    </location>
</feature>
<dbReference type="InterPro" id="IPR045862">
    <property type="entry name" value="Trf4-like"/>
</dbReference>
<dbReference type="EC" id="2.7.7.19" evidence="3"/>
<dbReference type="SUPFAM" id="SSF81301">
    <property type="entry name" value="Nucleotidyltransferase"/>
    <property type="match status" value="1"/>
</dbReference>
<dbReference type="PANTHER" id="PTHR23092">
    <property type="entry name" value="POLY(A) RNA POLYMERASE"/>
    <property type="match status" value="1"/>
</dbReference>
<sequence length="591" mass="67314">MSGAHISPGRKHTKFDVEDLKGVDLDNGDGEVVGDGESESELSIEGSESEDSLPRKWDGQVLDGIFNRTVDGDSDVEDIYLAETAESTGLYERMKKGLYHRHKKELPERIQKNGPALLEERVNSDSDEFGGAFVGFASAAPLPEEKEESEVIVLDDEDGEIEEDPVDERDPRLPPWLHSRTSITAHENMVDVELLLHYEILDFASFMMATDKERKVREDLVERVSSIIGSLWPEAEVRVFGSFATNLYLPTSDIDVCVLNTPEGGSPRELHEVADALRREKGLVRKIEVIEKAFVPLVKLVDRASDVKCDISFGRNNGPSNVLLIRQYLEDFPSLMPLILVVKCFMHQRMLNEVYRGGIGSYALLLLVVSHLQHYRTNFNHRMGNGRTMPNLGSVLIDFFTLYGSKFNYVYSGIGIKNNGNYYSKKRKFITDSAQPMLLSIEDPQDEENEIAKNSFNLRSIRKAFSHAQQQLTMWRHGNSISVTPLSCILPVDSSFHERGDLLRRCRAVPDFPILNRTLPPLQYGETSSDGGQPKRSRQEHRRLLAEDSSRRSKSRKHRSAGISKTERRRRERKQERRNDRRMAKRRAWEL</sequence>
<dbReference type="Pfam" id="PF22600">
    <property type="entry name" value="MTPAP-like_central"/>
    <property type="match status" value="1"/>
</dbReference>
<evidence type="ECO:0000259" key="8">
    <source>
        <dbReference type="Pfam" id="PF03828"/>
    </source>
</evidence>
<comment type="caution">
    <text evidence="10">The sequence shown here is derived from an EMBL/GenBank/DDBJ whole genome shotgun (WGS) entry which is preliminary data.</text>
</comment>
<dbReference type="PANTHER" id="PTHR23092:SF15">
    <property type="entry name" value="INACTIVE NON-CANONICAL POLY(A) RNA POLYMERASE PROTEIN TRF4-2-RELATED"/>
    <property type="match status" value="1"/>
</dbReference>
<dbReference type="GO" id="GO:0046872">
    <property type="term" value="F:metal ion binding"/>
    <property type="evidence" value="ECO:0007669"/>
    <property type="project" value="UniProtKB-KW"/>
</dbReference>
<accession>A0AAV8UZ24</accession>
<feature type="compositionally biased region" description="Basic and acidic residues" evidence="7">
    <location>
        <begin position="542"/>
        <end position="551"/>
    </location>
</feature>
<evidence type="ECO:0000256" key="2">
    <source>
        <dbReference type="ARBA" id="ARBA00008593"/>
    </source>
</evidence>
<evidence type="ECO:0000256" key="7">
    <source>
        <dbReference type="SAM" id="MobiDB-lite"/>
    </source>
</evidence>
<evidence type="ECO:0000256" key="1">
    <source>
        <dbReference type="ARBA" id="ARBA00001936"/>
    </source>
</evidence>
<dbReference type="Gene3D" id="1.10.1410.10">
    <property type="match status" value="1"/>
</dbReference>
<keyword evidence="11" id="KW-1185">Reference proteome</keyword>
<feature type="compositionally biased region" description="Acidic residues" evidence="7">
    <location>
        <begin position="26"/>
        <end position="51"/>
    </location>
</feature>
<proteinExistence type="inferred from homology"/>
<name>A0AAV8UZ24_9RHOD</name>
<dbReference type="FunFam" id="3.30.460.10:FF:000006">
    <property type="entry name" value="non-canonical poly(A) RNA polymerase PAPD5"/>
    <property type="match status" value="1"/>
</dbReference>
<evidence type="ECO:0000313" key="10">
    <source>
        <dbReference type="EMBL" id="KAJ8907851.1"/>
    </source>
</evidence>
<comment type="similarity">
    <text evidence="2">Belongs to the DNA polymerase type-B-like family.</text>
</comment>
<dbReference type="InterPro" id="IPR002058">
    <property type="entry name" value="PAP_assoc"/>
</dbReference>
<evidence type="ECO:0000256" key="4">
    <source>
        <dbReference type="ARBA" id="ARBA00022679"/>
    </source>
</evidence>
<dbReference type="Proteomes" id="UP001157974">
    <property type="component" value="Unassembled WGS sequence"/>
</dbReference>
<evidence type="ECO:0000256" key="6">
    <source>
        <dbReference type="ARBA" id="ARBA00022842"/>
    </source>
</evidence>
<keyword evidence="6" id="KW-0460">Magnesium</keyword>
<dbReference type="AlphaFoldDB" id="A0AAV8UZ24"/>
<dbReference type="Gene3D" id="3.30.460.10">
    <property type="entry name" value="Beta Polymerase, domain 2"/>
    <property type="match status" value="1"/>
</dbReference>
<feature type="region of interest" description="Disordered" evidence="7">
    <location>
        <begin position="517"/>
        <end position="591"/>
    </location>
</feature>
<dbReference type="SUPFAM" id="SSF81631">
    <property type="entry name" value="PAP/OAS1 substrate-binding domain"/>
    <property type="match status" value="1"/>
</dbReference>
<dbReference type="InterPro" id="IPR054708">
    <property type="entry name" value="MTPAP-like_central"/>
</dbReference>
<evidence type="ECO:0000259" key="9">
    <source>
        <dbReference type="Pfam" id="PF22600"/>
    </source>
</evidence>
<protein>
    <recommendedName>
        <fullName evidence="3">polynucleotide adenylyltransferase</fullName>
        <ecNumber evidence="3">2.7.7.19</ecNumber>
    </recommendedName>
</protein>
<reference evidence="10 11" key="1">
    <citation type="journal article" date="2023" name="Nat. Commun.">
        <title>Origin of minicircular mitochondrial genomes in red algae.</title>
        <authorList>
            <person name="Lee Y."/>
            <person name="Cho C.H."/>
            <person name="Lee Y.M."/>
            <person name="Park S.I."/>
            <person name="Yang J.H."/>
            <person name="West J.A."/>
            <person name="Bhattacharya D."/>
            <person name="Yoon H.S."/>
        </authorList>
    </citation>
    <scope>NUCLEOTIDE SEQUENCE [LARGE SCALE GENOMIC DNA]</scope>
    <source>
        <strain evidence="10 11">CCMP1338</strain>
        <tissue evidence="10">Whole cell</tissue>
    </source>
</reference>
<dbReference type="CDD" id="cd05402">
    <property type="entry name" value="NT_PAP_TUTase"/>
    <property type="match status" value="1"/>
</dbReference>
<evidence type="ECO:0000256" key="5">
    <source>
        <dbReference type="ARBA" id="ARBA00022723"/>
    </source>
</evidence>
<keyword evidence="5" id="KW-0479">Metal-binding</keyword>
<feature type="compositionally biased region" description="Basic and acidic residues" evidence="7">
    <location>
        <begin position="14"/>
        <end position="24"/>
    </location>
</feature>
<dbReference type="GO" id="GO:0005730">
    <property type="term" value="C:nucleolus"/>
    <property type="evidence" value="ECO:0007669"/>
    <property type="project" value="TreeGrafter"/>
</dbReference>
<feature type="region of interest" description="Disordered" evidence="7">
    <location>
        <begin position="1"/>
        <end position="55"/>
    </location>
</feature>
<dbReference type="GO" id="GO:1990817">
    <property type="term" value="F:poly(A) RNA polymerase activity"/>
    <property type="evidence" value="ECO:0007669"/>
    <property type="project" value="UniProtKB-EC"/>
</dbReference>
<dbReference type="Pfam" id="PF03828">
    <property type="entry name" value="PAP_assoc"/>
    <property type="match status" value="1"/>
</dbReference>
<organism evidence="10 11">
    <name type="scientific">Rhodosorus marinus</name>
    <dbReference type="NCBI Taxonomy" id="101924"/>
    <lineage>
        <taxon>Eukaryota</taxon>
        <taxon>Rhodophyta</taxon>
        <taxon>Stylonematophyceae</taxon>
        <taxon>Stylonematales</taxon>
        <taxon>Stylonemataceae</taxon>
        <taxon>Rhodosorus</taxon>
    </lineage>
</organism>
<comment type="cofactor">
    <cofactor evidence="1">
        <name>Mn(2+)</name>
        <dbReference type="ChEBI" id="CHEBI:29035"/>
    </cofactor>
</comment>
<dbReference type="GO" id="GO:0043634">
    <property type="term" value="P:polyadenylation-dependent ncRNA catabolic process"/>
    <property type="evidence" value="ECO:0007669"/>
    <property type="project" value="TreeGrafter"/>
</dbReference>
<gene>
    <name evidence="10" type="ORF">NDN08_007955</name>
</gene>
<feature type="domain" description="PAP-associated" evidence="8">
    <location>
        <begin position="391"/>
        <end position="449"/>
    </location>
</feature>
<dbReference type="GO" id="GO:0003729">
    <property type="term" value="F:mRNA binding"/>
    <property type="evidence" value="ECO:0007669"/>
    <property type="project" value="TreeGrafter"/>
</dbReference>
<dbReference type="GO" id="GO:0031499">
    <property type="term" value="C:TRAMP complex"/>
    <property type="evidence" value="ECO:0007669"/>
    <property type="project" value="TreeGrafter"/>
</dbReference>
<evidence type="ECO:0000313" key="11">
    <source>
        <dbReference type="Proteomes" id="UP001157974"/>
    </source>
</evidence>
<feature type="domain" description="Poly(A) RNA polymerase mitochondrial-like central palm" evidence="9">
    <location>
        <begin position="197"/>
        <end position="329"/>
    </location>
</feature>
<dbReference type="EMBL" id="JAMWBK010000002">
    <property type="protein sequence ID" value="KAJ8907851.1"/>
    <property type="molecule type" value="Genomic_DNA"/>
</dbReference>